<dbReference type="PROSITE" id="PS50110">
    <property type="entry name" value="RESPONSE_REGULATORY"/>
    <property type="match status" value="2"/>
</dbReference>
<evidence type="ECO:0000259" key="3">
    <source>
        <dbReference type="PROSITE" id="PS50110"/>
    </source>
</evidence>
<dbReference type="EMBL" id="FOIJ01000021">
    <property type="protein sequence ID" value="SEU35789.1"/>
    <property type="molecule type" value="Genomic_DNA"/>
</dbReference>
<protein>
    <submittedName>
        <fullName evidence="4">Response regulator receiver domain-containing protein</fullName>
    </submittedName>
</protein>
<feature type="modified residue" description="4-aspartylphosphate" evidence="2">
    <location>
        <position position="174"/>
    </location>
</feature>
<name>A0A1I0L8S6_9BACT</name>
<evidence type="ECO:0000256" key="2">
    <source>
        <dbReference type="PROSITE-ProRule" id="PRU00169"/>
    </source>
</evidence>
<feature type="domain" description="Response regulatory" evidence="3">
    <location>
        <begin position="7"/>
        <end position="121"/>
    </location>
</feature>
<dbReference type="GO" id="GO:0000160">
    <property type="term" value="P:phosphorelay signal transduction system"/>
    <property type="evidence" value="ECO:0007669"/>
    <property type="project" value="InterPro"/>
</dbReference>
<dbReference type="InterPro" id="IPR001789">
    <property type="entry name" value="Sig_transdc_resp-reg_receiver"/>
</dbReference>
<proteinExistence type="predicted"/>
<feature type="modified residue" description="4-aspartylphosphate" evidence="2">
    <location>
        <position position="56"/>
    </location>
</feature>
<keyword evidence="1 2" id="KW-0597">Phosphoprotein</keyword>
<dbReference type="Gene3D" id="3.40.50.2300">
    <property type="match status" value="2"/>
</dbReference>
<gene>
    <name evidence="4" type="ORF">SAMN05443639_12134</name>
</gene>
<dbReference type="InterPro" id="IPR011006">
    <property type="entry name" value="CheY-like_superfamily"/>
</dbReference>
<evidence type="ECO:0000256" key="1">
    <source>
        <dbReference type="ARBA" id="ARBA00022553"/>
    </source>
</evidence>
<dbReference type="PANTHER" id="PTHR44591:SF3">
    <property type="entry name" value="RESPONSE REGULATORY DOMAIN-CONTAINING PROTEIN"/>
    <property type="match status" value="1"/>
</dbReference>
<dbReference type="SUPFAM" id="SSF52172">
    <property type="entry name" value="CheY-like"/>
    <property type="match status" value="2"/>
</dbReference>
<dbReference type="CDD" id="cd00156">
    <property type="entry name" value="REC"/>
    <property type="match status" value="1"/>
</dbReference>
<dbReference type="AlphaFoldDB" id="A0A1I0L8S6"/>
<reference evidence="5" key="1">
    <citation type="submission" date="2016-10" db="EMBL/GenBank/DDBJ databases">
        <authorList>
            <person name="Varghese N."/>
            <person name="Submissions S."/>
        </authorList>
    </citation>
    <scope>NUCLEOTIDE SEQUENCE [LARGE SCALE GENOMIC DNA]</scope>
    <source>
        <strain evidence="5">DSM 16858</strain>
    </source>
</reference>
<accession>A0A1I0L8S6</accession>
<organism evidence="4 5">
    <name type="scientific">Stigmatella erecta</name>
    <dbReference type="NCBI Taxonomy" id="83460"/>
    <lineage>
        <taxon>Bacteria</taxon>
        <taxon>Pseudomonadati</taxon>
        <taxon>Myxococcota</taxon>
        <taxon>Myxococcia</taxon>
        <taxon>Myxococcales</taxon>
        <taxon>Cystobacterineae</taxon>
        <taxon>Archangiaceae</taxon>
        <taxon>Stigmatella</taxon>
    </lineage>
</organism>
<dbReference type="SMART" id="SM00448">
    <property type="entry name" value="REC"/>
    <property type="match status" value="2"/>
</dbReference>
<sequence length="246" mass="26459">MDVSAASILVVDDEESLRITLAANLELEGHQVLEASSGEEALRVVRERPVDVVLTDIRMPGLHGVELHRHLRREHPGLPVVLMTAFAQESLINDALAEGAFTVLPKPFDVEHLLGTLRRAARAPGVLVVDDTQEVAEATVEGLRLCGVSAHAVYDGDAALERVRSGRFDVCVVDLVMPGMTGAEMVERVRGTGLEMGVIAVSGHDVPQMMREVAALGDVACMRKPISVRELAQAIARTRGRPWGGS</sequence>
<dbReference type="Proteomes" id="UP000199181">
    <property type="component" value="Unassembled WGS sequence"/>
</dbReference>
<keyword evidence="5" id="KW-1185">Reference proteome</keyword>
<evidence type="ECO:0000313" key="5">
    <source>
        <dbReference type="Proteomes" id="UP000199181"/>
    </source>
</evidence>
<feature type="domain" description="Response regulatory" evidence="3">
    <location>
        <begin position="125"/>
        <end position="239"/>
    </location>
</feature>
<dbReference type="Pfam" id="PF00072">
    <property type="entry name" value="Response_reg"/>
    <property type="match status" value="2"/>
</dbReference>
<dbReference type="PANTHER" id="PTHR44591">
    <property type="entry name" value="STRESS RESPONSE REGULATOR PROTEIN 1"/>
    <property type="match status" value="1"/>
</dbReference>
<dbReference type="InterPro" id="IPR050595">
    <property type="entry name" value="Bact_response_regulator"/>
</dbReference>
<evidence type="ECO:0000313" key="4">
    <source>
        <dbReference type="EMBL" id="SEU35789.1"/>
    </source>
</evidence>